<evidence type="ECO:0000313" key="4">
    <source>
        <dbReference type="Proteomes" id="UP000503129"/>
    </source>
</evidence>
<feature type="compositionally biased region" description="Pro residues" evidence="1">
    <location>
        <begin position="218"/>
        <end position="240"/>
    </location>
</feature>
<dbReference type="Proteomes" id="UP000503129">
    <property type="component" value="Chromosome"/>
</dbReference>
<feature type="chain" id="PRO_5032285254" description="ARC6 IMS domain-containing protein" evidence="2">
    <location>
        <begin position="33"/>
        <end position="240"/>
    </location>
</feature>
<dbReference type="RefSeq" id="WP_171975474.1">
    <property type="nucleotide sequence ID" value="NZ_CP030118.1"/>
</dbReference>
<reference evidence="3 4" key="1">
    <citation type="submission" date="2018-06" db="EMBL/GenBank/DDBJ databases">
        <title>Comparative genomics of Brasilonema spp. strains.</title>
        <authorList>
            <person name="Alvarenga D.O."/>
            <person name="Fiore M.F."/>
            <person name="Varani A.M."/>
        </authorList>
    </citation>
    <scope>NUCLEOTIDE SEQUENCE [LARGE SCALE GENOMIC DNA]</scope>
    <source>
        <strain evidence="3 4">CENA114</strain>
    </source>
</reference>
<evidence type="ECO:0000313" key="3">
    <source>
        <dbReference type="EMBL" id="QDL07136.1"/>
    </source>
</evidence>
<dbReference type="EMBL" id="CP030118">
    <property type="protein sequence ID" value="QDL07136.1"/>
    <property type="molecule type" value="Genomic_DNA"/>
</dbReference>
<protein>
    <recommendedName>
        <fullName evidence="5">ARC6 IMS domain-containing protein</fullName>
    </recommendedName>
</protein>
<feature type="region of interest" description="Disordered" evidence="1">
    <location>
        <begin position="205"/>
        <end position="240"/>
    </location>
</feature>
<evidence type="ECO:0000256" key="1">
    <source>
        <dbReference type="SAM" id="MobiDB-lite"/>
    </source>
</evidence>
<accession>A0A856MDV7</accession>
<proteinExistence type="predicted"/>
<dbReference type="AlphaFoldDB" id="A0A856MDV7"/>
<keyword evidence="4" id="KW-1185">Reference proteome</keyword>
<name>A0A856MDV7_9CYAN</name>
<keyword evidence="2" id="KW-0732">Signal</keyword>
<feature type="signal peptide" evidence="2">
    <location>
        <begin position="1"/>
        <end position="32"/>
    </location>
</feature>
<feature type="region of interest" description="Disordered" evidence="1">
    <location>
        <begin position="32"/>
        <end position="51"/>
    </location>
</feature>
<sequence>MNSGVKNKNKSLWLLCCVFWLLSNALDTPVQAKKITPNPSTQSEGKPIDPNRFSCSNQNLETLTTQLLQDLPNYANRASQRARRLSRATDVYSYMVVAGRPEFTPLPLDPSGYTADSVKTASEKVEQVFFTTLERQYTAGKPVQLQEFHWLFLTKTKSDWRFVMMFSQIGSFPKNQPPTPPRDSSDGVVAQAVVAWLRDCQAGSVRVRSRSLKGSSQKPPPSQPPPPPSPPPLSQPPPES</sequence>
<organism evidence="3 4">
    <name type="scientific">Brasilonema sennae CENA114</name>
    <dbReference type="NCBI Taxonomy" id="415709"/>
    <lineage>
        <taxon>Bacteria</taxon>
        <taxon>Bacillati</taxon>
        <taxon>Cyanobacteriota</taxon>
        <taxon>Cyanophyceae</taxon>
        <taxon>Nostocales</taxon>
        <taxon>Scytonemataceae</taxon>
        <taxon>Brasilonema</taxon>
        <taxon>Bromeliae group (in: Brasilonema)</taxon>
    </lineage>
</organism>
<evidence type="ECO:0008006" key="5">
    <source>
        <dbReference type="Google" id="ProtNLM"/>
    </source>
</evidence>
<gene>
    <name evidence="3" type="ORF">DP114_03725</name>
</gene>
<dbReference type="KEGG" id="bsen:DP114_03725"/>
<evidence type="ECO:0000256" key="2">
    <source>
        <dbReference type="SAM" id="SignalP"/>
    </source>
</evidence>